<evidence type="ECO:0000256" key="5">
    <source>
        <dbReference type="ARBA" id="ARBA00020265"/>
    </source>
</evidence>
<evidence type="ECO:0000256" key="6">
    <source>
        <dbReference type="ARBA" id="ARBA00022490"/>
    </source>
</evidence>
<evidence type="ECO:0000256" key="9">
    <source>
        <dbReference type="SAM" id="MobiDB-lite"/>
    </source>
</evidence>
<dbReference type="GO" id="GO:0008023">
    <property type="term" value="C:transcription elongation factor complex"/>
    <property type="evidence" value="ECO:0007669"/>
    <property type="project" value="TreeGrafter"/>
</dbReference>
<dbReference type="Pfam" id="PF05625">
    <property type="entry name" value="PAXNEB"/>
    <property type="match status" value="1"/>
</dbReference>
<dbReference type="Proteomes" id="UP000521943">
    <property type="component" value="Unassembled WGS sequence"/>
</dbReference>
<dbReference type="UniPathway" id="UPA00988"/>
<evidence type="ECO:0000256" key="2">
    <source>
        <dbReference type="ARBA" id="ARBA00004496"/>
    </source>
</evidence>
<dbReference type="PANTHER" id="PTHR12896">
    <property type="entry name" value="PAX6 NEIGHBOR PROTEIN PAXNEB"/>
    <property type="match status" value="1"/>
</dbReference>
<evidence type="ECO:0000256" key="4">
    <source>
        <dbReference type="ARBA" id="ARBA00007573"/>
    </source>
</evidence>
<dbReference type="AlphaFoldDB" id="A0A8H6MF33"/>
<dbReference type="InterPro" id="IPR027417">
    <property type="entry name" value="P-loop_NTPase"/>
</dbReference>
<sequence length="480" mass="51302">MSSFKRKDPSKQSNLKSYEGTRVSPASSSTINTSTGISSLDDILGGGLPLSCSLVIAAPDLHSSYGELVQKYWVAEGLACGHRVCVIDDYAEDFLRDLMWYPKSTLSVASEATSGGIKEKEGPLGSTFEDEEDEPTPTDRKVKIAWRYEQMKPFQTTVSTPSLTSENYCHVFDLTSRVPTPVVNEKLVSGKLSLLAPGNPNRTGGATMSALRQVEQVLQEQSTVPIRICIPSLGSPATWGDITPSNALQFLHSLRGLLRKYPHGCASITLAPHLSSDNWSGSGWLQKVGWVTDASLTLAAFSADPALSATFPSHHGIVHITALPSPSTLVAPSDRFSTLRGLASSASGFGGSGENNLAFKCTRKRLIFETLHLDLDGGVSERRTSAPSSTAVELTTATGTSISASAAAKSHDHSQGTCNDHVSSGGPRIDIEFEGPAVPEEKKAVVAGELIAPSPQPETRPKKPKKKVAFFSDRPDVYDF</sequence>
<feature type="region of interest" description="Disordered" evidence="9">
    <location>
        <begin position="112"/>
        <end position="139"/>
    </location>
</feature>
<protein>
    <recommendedName>
        <fullName evidence="5">Elongator complex protein 4</fullName>
    </recommendedName>
</protein>
<reference evidence="10 11" key="1">
    <citation type="submission" date="2020-07" db="EMBL/GenBank/DDBJ databases">
        <title>Comparative genomics of pyrophilous fungi reveals a link between fire events and developmental genes.</title>
        <authorList>
            <consortium name="DOE Joint Genome Institute"/>
            <person name="Steindorff A.S."/>
            <person name="Carver A."/>
            <person name="Calhoun S."/>
            <person name="Stillman K."/>
            <person name="Liu H."/>
            <person name="Lipzen A."/>
            <person name="Pangilinan J."/>
            <person name="Labutti K."/>
            <person name="Bruns T.D."/>
            <person name="Grigoriev I.V."/>
        </authorList>
    </citation>
    <scope>NUCLEOTIDE SEQUENCE [LARGE SCALE GENOMIC DNA]</scope>
    <source>
        <strain evidence="10 11">CBS 144469</strain>
    </source>
</reference>
<feature type="region of interest" description="Disordered" evidence="9">
    <location>
        <begin position="449"/>
        <end position="468"/>
    </location>
</feature>
<evidence type="ECO:0000256" key="3">
    <source>
        <dbReference type="ARBA" id="ARBA00005043"/>
    </source>
</evidence>
<dbReference type="OrthoDB" id="289162at2759"/>
<dbReference type="GO" id="GO:0002098">
    <property type="term" value="P:tRNA wobble uridine modification"/>
    <property type="evidence" value="ECO:0007669"/>
    <property type="project" value="InterPro"/>
</dbReference>
<dbReference type="CDD" id="cd19494">
    <property type="entry name" value="Elp4"/>
    <property type="match status" value="1"/>
</dbReference>
<dbReference type="EMBL" id="JACGCI010000001">
    <property type="protein sequence ID" value="KAF6766385.1"/>
    <property type="molecule type" value="Genomic_DNA"/>
</dbReference>
<dbReference type="GO" id="GO:0033588">
    <property type="term" value="C:elongator holoenzyme complex"/>
    <property type="evidence" value="ECO:0007669"/>
    <property type="project" value="InterPro"/>
</dbReference>
<accession>A0A8H6MF33</accession>
<evidence type="ECO:0000313" key="11">
    <source>
        <dbReference type="Proteomes" id="UP000521943"/>
    </source>
</evidence>
<keyword evidence="7" id="KW-0819">tRNA processing</keyword>
<keyword evidence="11" id="KW-1185">Reference proteome</keyword>
<name>A0A8H6MF33_9AGAR</name>
<keyword evidence="8" id="KW-0539">Nucleus</keyword>
<comment type="subcellular location">
    <subcellularLocation>
        <location evidence="2">Cytoplasm</location>
    </subcellularLocation>
    <subcellularLocation>
        <location evidence="1">Nucleus</location>
    </subcellularLocation>
</comment>
<keyword evidence="6" id="KW-0963">Cytoplasm</keyword>
<comment type="similarity">
    <text evidence="4">Belongs to the ELP4 family.</text>
</comment>
<dbReference type="PANTHER" id="PTHR12896:SF1">
    <property type="entry name" value="ELONGATOR COMPLEX PROTEIN 4"/>
    <property type="match status" value="1"/>
</dbReference>
<comment type="caution">
    <text evidence="10">The sequence shown here is derived from an EMBL/GenBank/DDBJ whole genome shotgun (WGS) entry which is preliminary data.</text>
</comment>
<evidence type="ECO:0000256" key="7">
    <source>
        <dbReference type="ARBA" id="ARBA00022694"/>
    </source>
</evidence>
<dbReference type="InterPro" id="IPR008728">
    <property type="entry name" value="Elongator_complex_protein_4"/>
</dbReference>
<dbReference type="GO" id="GO:0005737">
    <property type="term" value="C:cytoplasm"/>
    <property type="evidence" value="ECO:0007669"/>
    <property type="project" value="UniProtKB-SubCell"/>
</dbReference>
<proteinExistence type="inferred from homology"/>
<feature type="compositionally biased region" description="Basic and acidic residues" evidence="9">
    <location>
        <begin position="1"/>
        <end position="10"/>
    </location>
</feature>
<dbReference type="Gene3D" id="3.40.50.300">
    <property type="entry name" value="P-loop containing nucleotide triphosphate hydrolases"/>
    <property type="match status" value="1"/>
</dbReference>
<evidence type="ECO:0000256" key="8">
    <source>
        <dbReference type="ARBA" id="ARBA00023242"/>
    </source>
</evidence>
<evidence type="ECO:0000313" key="10">
    <source>
        <dbReference type="EMBL" id="KAF6766385.1"/>
    </source>
</evidence>
<organism evidence="10 11">
    <name type="scientific">Ephemerocybe angulata</name>
    <dbReference type="NCBI Taxonomy" id="980116"/>
    <lineage>
        <taxon>Eukaryota</taxon>
        <taxon>Fungi</taxon>
        <taxon>Dikarya</taxon>
        <taxon>Basidiomycota</taxon>
        <taxon>Agaricomycotina</taxon>
        <taxon>Agaricomycetes</taxon>
        <taxon>Agaricomycetidae</taxon>
        <taxon>Agaricales</taxon>
        <taxon>Agaricineae</taxon>
        <taxon>Psathyrellaceae</taxon>
        <taxon>Ephemerocybe</taxon>
    </lineage>
</organism>
<feature type="region of interest" description="Disordered" evidence="9">
    <location>
        <begin position="1"/>
        <end position="32"/>
    </location>
</feature>
<comment type="pathway">
    <text evidence="3">tRNA modification; 5-methoxycarbonylmethyl-2-thiouridine-tRNA biosynthesis.</text>
</comment>
<gene>
    <name evidence="10" type="ORF">DFP72DRAFT_866336</name>
</gene>
<evidence type="ECO:0000256" key="1">
    <source>
        <dbReference type="ARBA" id="ARBA00004123"/>
    </source>
</evidence>